<evidence type="ECO:0000313" key="3">
    <source>
        <dbReference type="EMBL" id="GAA2714784.1"/>
    </source>
</evidence>
<reference evidence="4" key="1">
    <citation type="journal article" date="2019" name="Int. J. Syst. Evol. Microbiol.">
        <title>The Global Catalogue of Microorganisms (GCM) 10K type strain sequencing project: providing services to taxonomists for standard genome sequencing and annotation.</title>
        <authorList>
            <consortium name="The Broad Institute Genomics Platform"/>
            <consortium name="The Broad Institute Genome Sequencing Center for Infectious Disease"/>
            <person name="Wu L."/>
            <person name="Ma J."/>
        </authorList>
    </citation>
    <scope>NUCLEOTIDE SEQUENCE [LARGE SCALE GENOMIC DNA]</scope>
    <source>
        <strain evidence="4">JCM 4542</strain>
    </source>
</reference>
<keyword evidence="4" id="KW-1185">Reference proteome</keyword>
<dbReference type="InterPro" id="IPR003010">
    <property type="entry name" value="C-N_Hydrolase"/>
</dbReference>
<feature type="domain" description="CN hydrolase" evidence="2">
    <location>
        <begin position="1"/>
        <end position="233"/>
    </location>
</feature>
<dbReference type="CDD" id="cd07197">
    <property type="entry name" value="nitrilase"/>
    <property type="match status" value="1"/>
</dbReference>
<dbReference type="PANTHER" id="PTHR43674:SF2">
    <property type="entry name" value="BETA-UREIDOPROPIONASE"/>
    <property type="match status" value="1"/>
</dbReference>
<evidence type="ECO:0000256" key="1">
    <source>
        <dbReference type="ARBA" id="ARBA00022801"/>
    </source>
</evidence>
<dbReference type="EMBL" id="BAAASL010000007">
    <property type="protein sequence ID" value="GAA2714784.1"/>
    <property type="molecule type" value="Genomic_DNA"/>
</dbReference>
<protein>
    <submittedName>
        <fullName evidence="3">Carbon-nitrogen hydrolase family protein</fullName>
    </submittedName>
</protein>
<dbReference type="SUPFAM" id="SSF56317">
    <property type="entry name" value="Carbon-nitrogen hydrolase"/>
    <property type="match status" value="1"/>
</dbReference>
<name>A0ABP6G6Y9_9ACTN</name>
<dbReference type="GO" id="GO:0016787">
    <property type="term" value="F:hydrolase activity"/>
    <property type="evidence" value="ECO:0007669"/>
    <property type="project" value="UniProtKB-KW"/>
</dbReference>
<comment type="caution">
    <text evidence="3">The sequence shown here is derived from an EMBL/GenBank/DDBJ whole genome shotgun (WGS) entry which is preliminary data.</text>
</comment>
<dbReference type="PANTHER" id="PTHR43674">
    <property type="entry name" value="NITRILASE C965.09-RELATED"/>
    <property type="match status" value="1"/>
</dbReference>
<gene>
    <name evidence="3" type="ORF">GCM10010315_22670</name>
</gene>
<dbReference type="PROSITE" id="PS50263">
    <property type="entry name" value="CN_HYDROLASE"/>
    <property type="match status" value="1"/>
</dbReference>
<proteinExistence type="predicted"/>
<evidence type="ECO:0000313" key="4">
    <source>
        <dbReference type="Proteomes" id="UP001500886"/>
    </source>
</evidence>
<dbReference type="Proteomes" id="UP001500886">
    <property type="component" value="Unassembled WGS sequence"/>
</dbReference>
<dbReference type="RefSeq" id="WP_344434849.1">
    <property type="nucleotide sequence ID" value="NZ_BAAASL010000007.1"/>
</dbReference>
<sequence>MIVASAQFTAVPCAIEANAARMAGLVTEAGEQGAALVVFPELALTGYELGAVTAAVTPDDPRLTPVRDACRAAGVAAVVNCIAPGPTITSYVYGPDGALLTRYSKQHLTPDEITAGFTAGTSDGRFTLDGVSFALAICYDAHFPDLTARAAADGCAVMLASSLYGRGNGAAERMQIFPALAAGSALHVLLANHIGPAGPYDACGLSAIWGPDGTVLAEGPDDAAGLVLAEVRTLPELREAMTSSIRPEDDLAAEAEVLLQRGRLTRDAEDRL</sequence>
<organism evidence="3 4">
    <name type="scientific">Streptomyces luteosporeus</name>
    <dbReference type="NCBI Taxonomy" id="173856"/>
    <lineage>
        <taxon>Bacteria</taxon>
        <taxon>Bacillati</taxon>
        <taxon>Actinomycetota</taxon>
        <taxon>Actinomycetes</taxon>
        <taxon>Kitasatosporales</taxon>
        <taxon>Streptomycetaceae</taxon>
        <taxon>Streptomyces</taxon>
    </lineage>
</organism>
<dbReference type="InterPro" id="IPR050345">
    <property type="entry name" value="Aliph_Amidase/BUP"/>
</dbReference>
<dbReference type="Pfam" id="PF00795">
    <property type="entry name" value="CN_hydrolase"/>
    <property type="match status" value="1"/>
</dbReference>
<dbReference type="InterPro" id="IPR036526">
    <property type="entry name" value="C-N_Hydrolase_sf"/>
</dbReference>
<keyword evidence="1 3" id="KW-0378">Hydrolase</keyword>
<evidence type="ECO:0000259" key="2">
    <source>
        <dbReference type="PROSITE" id="PS50263"/>
    </source>
</evidence>
<dbReference type="Gene3D" id="3.60.110.10">
    <property type="entry name" value="Carbon-nitrogen hydrolase"/>
    <property type="match status" value="1"/>
</dbReference>
<accession>A0ABP6G6Y9</accession>